<sequence>MYKICRCHKIVSGHKHLRSRLSWTTALNMSHKNLSSCIKNHLCSFNKCHPVGLPETLASRALYFASRNKSTKKTHYEVLGLGQNATSKDIRTAFLEKSKECHPDLNKLNPENHKQFIQVNEAYSVLSRPQSRQHYDIALDHRLSSSNSSWTAQQNQNYYHHPRNFAEEDWLRNAGLKEEYFRQQTYHPSSSRRISNIHIVASCVVFMMAGLIFHIFAVKRSTEKHIQNLNDRDLRTHELWMKAKNAAKKFTPSELGQQLLENQEKQNKPKR</sequence>
<protein>
    <submittedName>
        <fullName evidence="4">Dnaj subfamily c member</fullName>
    </submittedName>
</protein>
<accession>A0AAV4AE01</accession>
<feature type="compositionally biased region" description="Basic and acidic residues" evidence="1">
    <location>
        <begin position="262"/>
        <end position="271"/>
    </location>
</feature>
<keyword evidence="5" id="KW-1185">Reference proteome</keyword>
<feature type="region of interest" description="Disordered" evidence="1">
    <location>
        <begin position="249"/>
        <end position="271"/>
    </location>
</feature>
<gene>
    <name evidence="4" type="ORF">PoB_003163200</name>
</gene>
<evidence type="ECO:0000313" key="5">
    <source>
        <dbReference type="Proteomes" id="UP000735302"/>
    </source>
</evidence>
<dbReference type="PANTHER" id="PTHR44825">
    <property type="match status" value="1"/>
</dbReference>
<proteinExistence type="predicted"/>
<comment type="caution">
    <text evidence="4">The sequence shown here is derived from an EMBL/GenBank/DDBJ whole genome shotgun (WGS) entry which is preliminary data.</text>
</comment>
<dbReference type="InterPro" id="IPR001623">
    <property type="entry name" value="DnaJ_domain"/>
</dbReference>
<reference evidence="4 5" key="1">
    <citation type="journal article" date="2021" name="Elife">
        <title>Chloroplast acquisition without the gene transfer in kleptoplastic sea slugs, Plakobranchus ocellatus.</title>
        <authorList>
            <person name="Maeda T."/>
            <person name="Takahashi S."/>
            <person name="Yoshida T."/>
            <person name="Shimamura S."/>
            <person name="Takaki Y."/>
            <person name="Nagai Y."/>
            <person name="Toyoda A."/>
            <person name="Suzuki Y."/>
            <person name="Arimoto A."/>
            <person name="Ishii H."/>
            <person name="Satoh N."/>
            <person name="Nishiyama T."/>
            <person name="Hasebe M."/>
            <person name="Maruyama T."/>
            <person name="Minagawa J."/>
            <person name="Obokata J."/>
            <person name="Shigenobu S."/>
        </authorList>
    </citation>
    <scope>NUCLEOTIDE SEQUENCE [LARGE SCALE GENOMIC DNA]</scope>
</reference>
<dbReference type="SUPFAM" id="SSF46565">
    <property type="entry name" value="Chaperone J-domain"/>
    <property type="match status" value="1"/>
</dbReference>
<dbReference type="EMBL" id="BLXT01003746">
    <property type="protein sequence ID" value="GFO05127.1"/>
    <property type="molecule type" value="Genomic_DNA"/>
</dbReference>
<evidence type="ECO:0000256" key="2">
    <source>
        <dbReference type="SAM" id="Phobius"/>
    </source>
</evidence>
<dbReference type="PRINTS" id="PR00625">
    <property type="entry name" value="JDOMAIN"/>
</dbReference>
<dbReference type="InterPro" id="IPR036869">
    <property type="entry name" value="J_dom_sf"/>
</dbReference>
<feature type="transmembrane region" description="Helical" evidence="2">
    <location>
        <begin position="197"/>
        <end position="218"/>
    </location>
</feature>
<keyword evidence="2" id="KW-0812">Transmembrane</keyword>
<dbReference type="Gene3D" id="1.10.287.110">
    <property type="entry name" value="DnaJ domain"/>
    <property type="match status" value="1"/>
</dbReference>
<dbReference type="PROSITE" id="PS50076">
    <property type="entry name" value="DNAJ_2"/>
    <property type="match status" value="1"/>
</dbReference>
<dbReference type="PANTHER" id="PTHR44825:SF1">
    <property type="entry name" value="DNAJ HOMOLOG SUBFAMILY C MEMBER 4"/>
    <property type="match status" value="1"/>
</dbReference>
<dbReference type="AlphaFoldDB" id="A0AAV4AE01"/>
<evidence type="ECO:0000256" key="1">
    <source>
        <dbReference type="SAM" id="MobiDB-lite"/>
    </source>
</evidence>
<dbReference type="CDD" id="cd06257">
    <property type="entry name" value="DnaJ"/>
    <property type="match status" value="1"/>
</dbReference>
<dbReference type="Pfam" id="PF00226">
    <property type="entry name" value="DnaJ"/>
    <property type="match status" value="1"/>
</dbReference>
<evidence type="ECO:0000259" key="3">
    <source>
        <dbReference type="PROSITE" id="PS50076"/>
    </source>
</evidence>
<name>A0AAV4AE01_9GAST</name>
<dbReference type="SMART" id="SM00271">
    <property type="entry name" value="DnaJ"/>
    <property type="match status" value="1"/>
</dbReference>
<keyword evidence="2" id="KW-0472">Membrane</keyword>
<keyword evidence="2" id="KW-1133">Transmembrane helix</keyword>
<dbReference type="InterPro" id="IPR052763">
    <property type="entry name" value="DnaJ_C4"/>
</dbReference>
<dbReference type="Proteomes" id="UP000735302">
    <property type="component" value="Unassembled WGS sequence"/>
</dbReference>
<evidence type="ECO:0000313" key="4">
    <source>
        <dbReference type="EMBL" id="GFO05127.1"/>
    </source>
</evidence>
<organism evidence="4 5">
    <name type="scientific">Plakobranchus ocellatus</name>
    <dbReference type="NCBI Taxonomy" id="259542"/>
    <lineage>
        <taxon>Eukaryota</taxon>
        <taxon>Metazoa</taxon>
        <taxon>Spiralia</taxon>
        <taxon>Lophotrochozoa</taxon>
        <taxon>Mollusca</taxon>
        <taxon>Gastropoda</taxon>
        <taxon>Heterobranchia</taxon>
        <taxon>Euthyneura</taxon>
        <taxon>Panpulmonata</taxon>
        <taxon>Sacoglossa</taxon>
        <taxon>Placobranchoidea</taxon>
        <taxon>Plakobranchidae</taxon>
        <taxon>Plakobranchus</taxon>
    </lineage>
</organism>
<feature type="domain" description="J" evidence="3">
    <location>
        <begin position="74"/>
        <end position="139"/>
    </location>
</feature>